<dbReference type="RefSeq" id="WP_278022330.1">
    <property type="nucleotide sequence ID" value="NZ_BAABDT010000002.1"/>
</dbReference>
<name>A0ABP7F7F6_9FLAO</name>
<organism evidence="1 2">
    <name type="scientific">Flavobacterium ginsengisoli</name>
    <dbReference type="NCBI Taxonomy" id="871694"/>
    <lineage>
        <taxon>Bacteria</taxon>
        <taxon>Pseudomonadati</taxon>
        <taxon>Bacteroidota</taxon>
        <taxon>Flavobacteriia</taxon>
        <taxon>Flavobacteriales</taxon>
        <taxon>Flavobacteriaceae</taxon>
        <taxon>Flavobacterium</taxon>
    </lineage>
</organism>
<accession>A0ABP7F7F6</accession>
<keyword evidence="2" id="KW-1185">Reference proteome</keyword>
<dbReference type="SUPFAM" id="SSF56399">
    <property type="entry name" value="ADP-ribosylation"/>
    <property type="match status" value="1"/>
</dbReference>
<gene>
    <name evidence="1" type="ORF">GCM10022422_14510</name>
</gene>
<evidence type="ECO:0000313" key="1">
    <source>
        <dbReference type="EMBL" id="GAA3732983.1"/>
    </source>
</evidence>
<proteinExistence type="predicted"/>
<dbReference type="EMBL" id="BAABDT010000002">
    <property type="protein sequence ID" value="GAA3732983.1"/>
    <property type="molecule type" value="Genomic_DNA"/>
</dbReference>
<reference evidence="2" key="1">
    <citation type="journal article" date="2019" name="Int. J. Syst. Evol. Microbiol.">
        <title>The Global Catalogue of Microorganisms (GCM) 10K type strain sequencing project: providing services to taxonomists for standard genome sequencing and annotation.</title>
        <authorList>
            <consortium name="The Broad Institute Genomics Platform"/>
            <consortium name="The Broad Institute Genome Sequencing Center for Infectious Disease"/>
            <person name="Wu L."/>
            <person name="Ma J."/>
        </authorList>
    </citation>
    <scope>NUCLEOTIDE SEQUENCE [LARGE SCALE GENOMIC DNA]</scope>
    <source>
        <strain evidence="2">JCM 17336</strain>
    </source>
</reference>
<dbReference type="Proteomes" id="UP001501367">
    <property type="component" value="Unassembled WGS sequence"/>
</dbReference>
<protein>
    <submittedName>
        <fullName evidence="1">Uncharacterized protein</fullName>
    </submittedName>
</protein>
<evidence type="ECO:0000313" key="2">
    <source>
        <dbReference type="Proteomes" id="UP001501367"/>
    </source>
</evidence>
<comment type="caution">
    <text evidence="1">The sequence shown here is derived from an EMBL/GenBank/DDBJ whole genome shotgun (WGS) entry which is preliminary data.</text>
</comment>
<sequence length="160" mass="18895">MNLFHVSSREYTVGQIIKAEDFENTEYYQNAITQNKNWIDDYLDNHKPANAPERKKTIYAFDCPENCIAFNDNEGNFYYRVKMINPVACPMCLTDELQENNSDKNISIANEYWNPSLSWKFLEYLSPEMEILEIISPPDKYKKIKGRMNYDADHLTKQNI</sequence>